<organism evidence="2 3">
    <name type="scientific">Microbacterium imperiale</name>
    <dbReference type="NCBI Taxonomy" id="33884"/>
    <lineage>
        <taxon>Bacteria</taxon>
        <taxon>Bacillati</taxon>
        <taxon>Actinomycetota</taxon>
        <taxon>Actinomycetes</taxon>
        <taxon>Micrococcales</taxon>
        <taxon>Microbacteriaceae</taxon>
        <taxon>Microbacterium</taxon>
    </lineage>
</organism>
<protein>
    <recommendedName>
        <fullName evidence="1">DAGKc domain-containing protein</fullName>
    </recommendedName>
</protein>
<dbReference type="GO" id="GO:0016301">
    <property type="term" value="F:kinase activity"/>
    <property type="evidence" value="ECO:0007669"/>
    <property type="project" value="InterPro"/>
</dbReference>
<sequence>MPAPDQSDDRALPGRDGRGLLLVANPRSGTSVVRPDTMPEIRRRLPAARIASLEGASLDDIVADAMAGDDAPLALAVLGGDGSVSRAAHLARSHDLPLLVLPGGTFNHFARAAGLDTVETALDAYAAGAVRSVVVAEVAVDDDDPITVLNAVSLGAYPELLAEREKRTSLGKWWGGAVAAWREIHGAHRITIVRDGRRARVWSVFAGIGRGDSRRIAMMRRENLDEPVLDVRVHHARGTRLRAVASLAFGRRTLAVMRALRLMPPASDLERIVDASIDLEVRPGDAPPVFAHDGELAEARADGFRMRIRVVPDGLRIWAPGIHPQTDAAPGPLA</sequence>
<dbReference type="SUPFAM" id="SSF111331">
    <property type="entry name" value="NAD kinase/diacylglycerol kinase-like"/>
    <property type="match status" value="1"/>
</dbReference>
<dbReference type="RefSeq" id="WP_210006260.1">
    <property type="nucleotide sequence ID" value="NZ_BSEO01000010.1"/>
</dbReference>
<name>A0A9W6HGA6_9MICO</name>
<comment type="caution">
    <text evidence="2">The sequence shown here is derived from an EMBL/GenBank/DDBJ whole genome shotgun (WGS) entry which is preliminary data.</text>
</comment>
<dbReference type="Proteomes" id="UP001142317">
    <property type="component" value="Unassembled WGS sequence"/>
</dbReference>
<accession>A0A9W6HGA6</accession>
<proteinExistence type="predicted"/>
<dbReference type="Gene3D" id="2.60.200.40">
    <property type="match status" value="1"/>
</dbReference>
<feature type="domain" description="DAGKc" evidence="1">
    <location>
        <begin position="15"/>
        <end position="142"/>
    </location>
</feature>
<gene>
    <name evidence="2" type="ORF">GCM10017586_17420</name>
</gene>
<dbReference type="InterPro" id="IPR017438">
    <property type="entry name" value="ATP-NAD_kinase_N"/>
</dbReference>
<dbReference type="PROSITE" id="PS50146">
    <property type="entry name" value="DAGK"/>
    <property type="match status" value="1"/>
</dbReference>
<dbReference type="Gene3D" id="3.40.50.10330">
    <property type="entry name" value="Probable inorganic polyphosphate/atp-NAD kinase, domain 1"/>
    <property type="match status" value="1"/>
</dbReference>
<dbReference type="SMART" id="SM00046">
    <property type="entry name" value="DAGKc"/>
    <property type="match status" value="1"/>
</dbReference>
<reference evidence="2" key="1">
    <citation type="journal article" date="2014" name="Int. J. Syst. Evol. Microbiol.">
        <title>Complete genome sequence of Corynebacterium casei LMG S-19264T (=DSM 44701T), isolated from a smear-ripened cheese.</title>
        <authorList>
            <consortium name="US DOE Joint Genome Institute (JGI-PGF)"/>
            <person name="Walter F."/>
            <person name="Albersmeier A."/>
            <person name="Kalinowski J."/>
            <person name="Ruckert C."/>
        </authorList>
    </citation>
    <scope>NUCLEOTIDE SEQUENCE</scope>
    <source>
        <strain evidence="2">VKM Ac-1447</strain>
    </source>
</reference>
<evidence type="ECO:0000259" key="1">
    <source>
        <dbReference type="PROSITE" id="PS50146"/>
    </source>
</evidence>
<evidence type="ECO:0000313" key="2">
    <source>
        <dbReference type="EMBL" id="GLJ80059.1"/>
    </source>
</evidence>
<evidence type="ECO:0000313" key="3">
    <source>
        <dbReference type="Proteomes" id="UP001142317"/>
    </source>
</evidence>
<dbReference type="EMBL" id="BSEO01000010">
    <property type="protein sequence ID" value="GLJ80059.1"/>
    <property type="molecule type" value="Genomic_DNA"/>
</dbReference>
<reference evidence="2" key="2">
    <citation type="submission" date="2023-01" db="EMBL/GenBank/DDBJ databases">
        <authorList>
            <person name="Sun Q."/>
            <person name="Evtushenko L."/>
        </authorList>
    </citation>
    <scope>NUCLEOTIDE SEQUENCE</scope>
    <source>
        <strain evidence="2">VKM Ac-1447</strain>
    </source>
</reference>
<dbReference type="Pfam" id="PF00781">
    <property type="entry name" value="DAGK_cat"/>
    <property type="match status" value="1"/>
</dbReference>
<dbReference type="InterPro" id="IPR001206">
    <property type="entry name" value="Diacylglycerol_kinase_cat_dom"/>
</dbReference>
<dbReference type="InterPro" id="IPR016064">
    <property type="entry name" value="NAD/diacylglycerol_kinase_sf"/>
</dbReference>
<keyword evidence="3" id="KW-1185">Reference proteome</keyword>
<dbReference type="AlphaFoldDB" id="A0A9W6HGA6"/>